<evidence type="ECO:0000313" key="4">
    <source>
        <dbReference type="Proteomes" id="UP000239469"/>
    </source>
</evidence>
<keyword evidence="5" id="KW-1185">Reference proteome</keyword>
<dbReference type="InterPro" id="IPR016181">
    <property type="entry name" value="Acyl_CoA_acyltransferase"/>
</dbReference>
<dbReference type="SUPFAM" id="SSF55729">
    <property type="entry name" value="Acyl-CoA N-acyltransferases (Nat)"/>
    <property type="match status" value="1"/>
</dbReference>
<keyword evidence="2" id="KW-0808">Transferase</keyword>
<dbReference type="EMBL" id="JAVFJF020000001">
    <property type="protein sequence ID" value="MEJ8673155.1"/>
    <property type="molecule type" value="Genomic_DNA"/>
</dbReference>
<dbReference type="Proteomes" id="UP000239469">
    <property type="component" value="Unassembled WGS sequence"/>
</dbReference>
<keyword evidence="2" id="KW-0012">Acyltransferase</keyword>
<sequence length="172" mass="19325">MRIEAASEKHLSAYRQYFQACRELDFDYYRDLADDADAWLRKLVRHADGEEMPAGWVPCQTWFLLTPEGEIVGAARLRHGETHMIQEKIGHIGFEVLPKWRGNGYGRVLLQYVQAIAEQPECGNWVVVCDAANAAAVRTVETCGGQLLEDVRQADGTVLKRYSLTPIGGLFA</sequence>
<dbReference type="Gene3D" id="3.40.630.30">
    <property type="match status" value="1"/>
</dbReference>
<dbReference type="EMBL" id="MTBD01000028">
    <property type="protein sequence ID" value="PRP70006.1"/>
    <property type="molecule type" value="Genomic_DNA"/>
</dbReference>
<dbReference type="Pfam" id="PF00583">
    <property type="entry name" value="Acetyltransf_1"/>
    <property type="match status" value="1"/>
</dbReference>
<accession>A0A1S1XAK2</accession>
<dbReference type="InterPro" id="IPR000182">
    <property type="entry name" value="GNAT_dom"/>
</dbReference>
<evidence type="ECO:0000313" key="5">
    <source>
        <dbReference type="Proteomes" id="UP001224516"/>
    </source>
</evidence>
<evidence type="ECO:0000313" key="3">
    <source>
        <dbReference type="EMBL" id="PRP70006.1"/>
    </source>
</evidence>
<proteinExistence type="predicted"/>
<dbReference type="Proteomes" id="UP001224516">
    <property type="component" value="Unassembled WGS sequence"/>
</dbReference>
<gene>
    <name evidence="3" type="ORF">BUE93_15125</name>
    <name evidence="2" type="ORF">QCL97_000335</name>
</gene>
<dbReference type="PROSITE" id="PS51186">
    <property type="entry name" value="GNAT"/>
    <property type="match status" value="1"/>
</dbReference>
<evidence type="ECO:0000313" key="2">
    <source>
        <dbReference type="EMBL" id="MEJ8673155.1"/>
    </source>
</evidence>
<dbReference type="RefSeq" id="WP_071109561.1">
    <property type="nucleotide sequence ID" value="NZ_CAWMOE010000020.1"/>
</dbReference>
<dbReference type="AlphaFoldDB" id="A0A1S1XAK2"/>
<evidence type="ECO:0000259" key="1">
    <source>
        <dbReference type="PROSITE" id="PS51186"/>
    </source>
</evidence>
<dbReference type="PANTHER" id="PTHR39173:SF1">
    <property type="entry name" value="ACETYLTRANSFERASE"/>
    <property type="match status" value="1"/>
</dbReference>
<dbReference type="OrthoDB" id="9797989at2"/>
<feature type="domain" description="N-acetyltransferase" evidence="1">
    <location>
        <begin position="1"/>
        <end position="165"/>
    </location>
</feature>
<protein>
    <submittedName>
        <fullName evidence="2">GNAT family N-acetyltransferase</fullName>
        <ecNumber evidence="2">2.3.1.-</ecNumber>
    </submittedName>
</protein>
<organism evidence="3 4">
    <name type="scientific">Chromobacterium amazonense</name>
    <dbReference type="NCBI Taxonomy" id="1382803"/>
    <lineage>
        <taxon>Bacteria</taxon>
        <taxon>Pseudomonadati</taxon>
        <taxon>Pseudomonadota</taxon>
        <taxon>Betaproteobacteria</taxon>
        <taxon>Neisseriales</taxon>
        <taxon>Chromobacteriaceae</taxon>
        <taxon>Chromobacterium</taxon>
    </lineage>
</organism>
<dbReference type="CDD" id="cd04301">
    <property type="entry name" value="NAT_SF"/>
    <property type="match status" value="1"/>
</dbReference>
<reference evidence="3 4" key="1">
    <citation type="submission" date="2017-01" db="EMBL/GenBank/DDBJ databases">
        <title>New insights into the genetic diversity of Chromobacterium isolated from tropical freshwater lake.</title>
        <authorList>
            <person name="Santos A.B."/>
            <person name="Nascimento A.M."/>
            <person name="Da Silva P.C."/>
        </authorList>
    </citation>
    <scope>NUCLEOTIDE SEQUENCE [LARGE SCALE GENOMIC DNA]</scope>
    <source>
        <strain evidence="3 4">56AF</strain>
    </source>
</reference>
<dbReference type="PANTHER" id="PTHR39173">
    <property type="entry name" value="ACETYLTRANSFERASE"/>
    <property type="match status" value="1"/>
</dbReference>
<dbReference type="GO" id="GO:0016747">
    <property type="term" value="F:acyltransferase activity, transferring groups other than amino-acyl groups"/>
    <property type="evidence" value="ECO:0007669"/>
    <property type="project" value="InterPro"/>
</dbReference>
<reference evidence="2 5" key="2">
    <citation type="submission" date="2023-12" db="EMBL/GenBank/DDBJ databases">
        <title>Evaluation and characterization of a potential secondary metabolite violacein from indigenous Chromobacterium amazonense SAM215.</title>
        <authorList>
            <person name="Tarafdar M.R."/>
            <person name="Abedin S.M."/>
            <person name="Atiqua A."/>
            <person name="Saha A."/>
            <person name="Khan S.N."/>
        </authorList>
    </citation>
    <scope>NUCLEOTIDE SEQUENCE [LARGE SCALE GENOMIC DNA]</scope>
    <source>
        <strain evidence="2 5">SAM215</strain>
    </source>
</reference>
<dbReference type="EC" id="2.3.1.-" evidence="2"/>
<name>A0A1S1XAK2_9NEIS</name>
<comment type="caution">
    <text evidence="3">The sequence shown here is derived from an EMBL/GenBank/DDBJ whole genome shotgun (WGS) entry which is preliminary data.</text>
</comment>